<dbReference type="GO" id="GO:0007007">
    <property type="term" value="P:inner mitochondrial membrane organization"/>
    <property type="evidence" value="ECO:0007669"/>
    <property type="project" value="TreeGrafter"/>
</dbReference>
<evidence type="ECO:0008006" key="3">
    <source>
        <dbReference type="Google" id="ProtNLM"/>
    </source>
</evidence>
<accession>A0A9N9QNX9</accession>
<organism evidence="1 2">
    <name type="scientific">Ceutorhynchus assimilis</name>
    <name type="common">cabbage seed weevil</name>
    <dbReference type="NCBI Taxonomy" id="467358"/>
    <lineage>
        <taxon>Eukaryota</taxon>
        <taxon>Metazoa</taxon>
        <taxon>Ecdysozoa</taxon>
        <taxon>Arthropoda</taxon>
        <taxon>Hexapoda</taxon>
        <taxon>Insecta</taxon>
        <taxon>Pterygota</taxon>
        <taxon>Neoptera</taxon>
        <taxon>Endopterygota</taxon>
        <taxon>Coleoptera</taxon>
        <taxon>Polyphaga</taxon>
        <taxon>Cucujiformia</taxon>
        <taxon>Curculionidae</taxon>
        <taxon>Ceutorhynchinae</taxon>
        <taxon>Ceutorhynchus</taxon>
    </lineage>
</organism>
<protein>
    <recommendedName>
        <fullName evidence="3">MICOS complex subunit MIC19</fullName>
    </recommendedName>
</protein>
<sequence>MGSGTSKTRTLTVENEDPTSVIKVSDDVAERLRGAVRASNQKIASSDIPPQVVQVPVYLHEPSLTSLQLRQQNIAELQKNDEYWHNRVEKIQDNHKKVKQAMDDEYKKALEEFKTGKATQSLREIPCLDSKKAVIDCYKSNAKEPMKCSKIVQAFQECVDHKRASLLAARTG</sequence>
<dbReference type="PROSITE" id="PS51808">
    <property type="entry name" value="CHCH"/>
    <property type="match status" value="1"/>
</dbReference>
<keyword evidence="2" id="KW-1185">Reference proteome</keyword>
<evidence type="ECO:0000313" key="2">
    <source>
        <dbReference type="Proteomes" id="UP001152799"/>
    </source>
</evidence>
<dbReference type="InterPro" id="IPR009069">
    <property type="entry name" value="Cys_alpha_HP_mot_SF"/>
</dbReference>
<dbReference type="Proteomes" id="UP001152799">
    <property type="component" value="Chromosome 9"/>
</dbReference>
<dbReference type="PANTHER" id="PTHR21588:SF18">
    <property type="entry name" value="MICOS COMPLEX SUBUNIT MIC19"/>
    <property type="match status" value="1"/>
</dbReference>
<dbReference type="AlphaFoldDB" id="A0A9N9QNX9"/>
<dbReference type="OrthoDB" id="70030at2759"/>
<name>A0A9N9QNX9_9CUCU</name>
<gene>
    <name evidence="1" type="ORF">CEUTPL_LOCUS14161</name>
</gene>
<dbReference type="EMBL" id="OU892285">
    <property type="protein sequence ID" value="CAG9773775.1"/>
    <property type="molecule type" value="Genomic_DNA"/>
</dbReference>
<evidence type="ECO:0000313" key="1">
    <source>
        <dbReference type="EMBL" id="CAG9773775.1"/>
    </source>
</evidence>
<reference evidence="1" key="1">
    <citation type="submission" date="2022-01" db="EMBL/GenBank/DDBJ databases">
        <authorList>
            <person name="King R."/>
        </authorList>
    </citation>
    <scope>NUCLEOTIDE SEQUENCE</scope>
</reference>
<dbReference type="PANTHER" id="PTHR21588">
    <property type="entry name" value="COILED-COIL-HELIX-COILED-COIL-HELIX DOMAIN CONTAINING 6"/>
    <property type="match status" value="1"/>
</dbReference>
<dbReference type="GO" id="GO:0061617">
    <property type="term" value="C:MICOS complex"/>
    <property type="evidence" value="ECO:0007669"/>
    <property type="project" value="TreeGrafter"/>
</dbReference>
<proteinExistence type="predicted"/>
<dbReference type="SUPFAM" id="SSF47072">
    <property type="entry name" value="Cysteine alpha-hairpin motif"/>
    <property type="match status" value="1"/>
</dbReference>
<dbReference type="InterPro" id="IPR052632">
    <property type="entry name" value="MICOS_subunit_Mic19"/>
</dbReference>